<protein>
    <submittedName>
        <fullName evidence="6">ABC transporter ATP-binding protein</fullName>
    </submittedName>
</protein>
<dbReference type="SUPFAM" id="SSF52540">
    <property type="entry name" value="P-loop containing nucleoside triphosphate hydrolases"/>
    <property type="match status" value="1"/>
</dbReference>
<dbReference type="CDD" id="cd03255">
    <property type="entry name" value="ABC_MJ0796_LolCDE_FtsE"/>
    <property type="match status" value="1"/>
</dbReference>
<dbReference type="GO" id="GO:0005524">
    <property type="term" value="F:ATP binding"/>
    <property type="evidence" value="ECO:0007669"/>
    <property type="project" value="UniProtKB-KW"/>
</dbReference>
<comment type="caution">
    <text evidence="6">The sequence shown here is derived from an EMBL/GenBank/DDBJ whole genome shotgun (WGS) entry which is preliminary data.</text>
</comment>
<evidence type="ECO:0000259" key="5">
    <source>
        <dbReference type="PROSITE" id="PS50893"/>
    </source>
</evidence>
<evidence type="ECO:0000256" key="1">
    <source>
        <dbReference type="ARBA" id="ARBA00022448"/>
    </source>
</evidence>
<dbReference type="PANTHER" id="PTHR24220:SF86">
    <property type="entry name" value="ABC TRANSPORTER ABCH.1"/>
    <property type="match status" value="1"/>
</dbReference>
<dbReference type="Gene3D" id="3.40.50.300">
    <property type="entry name" value="P-loop containing nucleotide triphosphate hydrolases"/>
    <property type="match status" value="1"/>
</dbReference>
<name>A0A7C4ATE8_9BACT</name>
<accession>A0A7C4ATE8</accession>
<dbReference type="InterPro" id="IPR015854">
    <property type="entry name" value="ABC_transpr_LolD-like"/>
</dbReference>
<dbReference type="PANTHER" id="PTHR24220">
    <property type="entry name" value="IMPORT ATP-BINDING PROTEIN"/>
    <property type="match status" value="1"/>
</dbReference>
<keyword evidence="3 6" id="KW-0067">ATP-binding</keyword>
<dbReference type="SMART" id="SM00382">
    <property type="entry name" value="AAA"/>
    <property type="match status" value="1"/>
</dbReference>
<dbReference type="FunFam" id="3.40.50.300:FF:000032">
    <property type="entry name" value="Export ABC transporter ATP-binding protein"/>
    <property type="match status" value="1"/>
</dbReference>
<comment type="similarity">
    <text evidence="4">Belongs to the ABC transporter superfamily. Macrolide exporter (TC 3.A.1.122) family.</text>
</comment>
<dbReference type="Pfam" id="PF00005">
    <property type="entry name" value="ABC_tran"/>
    <property type="match status" value="1"/>
</dbReference>
<organism evidence="6">
    <name type="scientific">Desulfomonile tiedjei</name>
    <dbReference type="NCBI Taxonomy" id="2358"/>
    <lineage>
        <taxon>Bacteria</taxon>
        <taxon>Pseudomonadati</taxon>
        <taxon>Thermodesulfobacteriota</taxon>
        <taxon>Desulfomonilia</taxon>
        <taxon>Desulfomonilales</taxon>
        <taxon>Desulfomonilaceae</taxon>
        <taxon>Desulfomonile</taxon>
    </lineage>
</organism>
<dbReference type="InterPro" id="IPR017911">
    <property type="entry name" value="MacB-like_ATP-bd"/>
</dbReference>
<dbReference type="GO" id="GO:0016887">
    <property type="term" value="F:ATP hydrolysis activity"/>
    <property type="evidence" value="ECO:0007669"/>
    <property type="project" value="InterPro"/>
</dbReference>
<dbReference type="PROSITE" id="PS50893">
    <property type="entry name" value="ABC_TRANSPORTER_2"/>
    <property type="match status" value="1"/>
</dbReference>
<gene>
    <name evidence="6" type="ORF">ENV54_13240</name>
</gene>
<dbReference type="InterPro" id="IPR003593">
    <property type="entry name" value="AAA+_ATPase"/>
</dbReference>
<reference evidence="6" key="1">
    <citation type="journal article" date="2020" name="mSystems">
        <title>Genome- and Community-Level Interaction Insights into Carbon Utilization and Element Cycling Functions of Hydrothermarchaeota in Hydrothermal Sediment.</title>
        <authorList>
            <person name="Zhou Z."/>
            <person name="Liu Y."/>
            <person name="Xu W."/>
            <person name="Pan J."/>
            <person name="Luo Z.H."/>
            <person name="Li M."/>
        </authorList>
    </citation>
    <scope>NUCLEOTIDE SEQUENCE [LARGE SCALE GENOMIC DNA]</scope>
    <source>
        <strain evidence="6">SpSt-769</strain>
    </source>
</reference>
<feature type="domain" description="ABC transporter" evidence="5">
    <location>
        <begin position="7"/>
        <end position="245"/>
    </location>
</feature>
<dbReference type="InterPro" id="IPR003439">
    <property type="entry name" value="ABC_transporter-like_ATP-bd"/>
</dbReference>
<dbReference type="GO" id="GO:0022857">
    <property type="term" value="F:transmembrane transporter activity"/>
    <property type="evidence" value="ECO:0007669"/>
    <property type="project" value="TreeGrafter"/>
</dbReference>
<evidence type="ECO:0000313" key="6">
    <source>
        <dbReference type="EMBL" id="HGH62248.1"/>
    </source>
</evidence>
<keyword evidence="2" id="KW-0547">Nucleotide-binding</keyword>
<dbReference type="GO" id="GO:0005886">
    <property type="term" value="C:plasma membrane"/>
    <property type="evidence" value="ECO:0007669"/>
    <property type="project" value="TreeGrafter"/>
</dbReference>
<evidence type="ECO:0000256" key="2">
    <source>
        <dbReference type="ARBA" id="ARBA00022741"/>
    </source>
</evidence>
<dbReference type="GO" id="GO:0098796">
    <property type="term" value="C:membrane protein complex"/>
    <property type="evidence" value="ECO:0007669"/>
    <property type="project" value="UniProtKB-ARBA"/>
</dbReference>
<dbReference type="InterPro" id="IPR017871">
    <property type="entry name" value="ABC_transporter-like_CS"/>
</dbReference>
<keyword evidence="1" id="KW-0813">Transport</keyword>
<dbReference type="InterPro" id="IPR027417">
    <property type="entry name" value="P-loop_NTPase"/>
</dbReference>
<evidence type="ECO:0000256" key="4">
    <source>
        <dbReference type="ARBA" id="ARBA00038388"/>
    </source>
</evidence>
<dbReference type="AlphaFoldDB" id="A0A7C4ATE8"/>
<evidence type="ECO:0000256" key="3">
    <source>
        <dbReference type="ARBA" id="ARBA00022840"/>
    </source>
</evidence>
<dbReference type="EMBL" id="DTGT01000432">
    <property type="protein sequence ID" value="HGH62248.1"/>
    <property type="molecule type" value="Genomic_DNA"/>
</dbReference>
<sequence>MDREIIIETKDLAKEYLDGGNVIRALKKADLQVAKGEMVAIMGPSGSGKSTLLYVLGLLHPPTSGVYLFKGKNILSYTREEQAVFRNRELGFVFQSCDLLPNSTVFENLELPLIYAEADRSQRRKKILQALDRVGLSHRVDHWSNRLSGGERQRAAIARALVNNPSLILGDEPTGQLDQKNTEIVVQQLRDLSRQGFTVILVTHEDEIGAACDRVIRIRDGVVLGDEDEQLYDAGDMSPESRIAQL</sequence>
<dbReference type="PROSITE" id="PS00211">
    <property type="entry name" value="ABC_TRANSPORTER_1"/>
    <property type="match status" value="1"/>
</dbReference>
<proteinExistence type="inferred from homology"/>